<dbReference type="AlphaFoldDB" id="A0A0N5BUT0"/>
<keyword evidence="1" id="KW-0862">Zinc</keyword>
<keyword evidence="1" id="KW-0863">Zinc-finger</keyword>
<dbReference type="InterPro" id="IPR001878">
    <property type="entry name" value="Znf_CCHC"/>
</dbReference>
<keyword evidence="1" id="KW-0479">Metal-binding</keyword>
<feature type="domain" description="CCHC-type" evidence="3">
    <location>
        <begin position="295"/>
        <end position="310"/>
    </location>
</feature>
<dbReference type="WBParaSite" id="SPAL_0000959900.1">
    <property type="protein sequence ID" value="SPAL_0000959900.1"/>
    <property type="gene ID" value="SPAL_0000959900"/>
</dbReference>
<protein>
    <submittedName>
        <fullName evidence="5">CCHC-type domain-containing protein</fullName>
    </submittedName>
</protein>
<evidence type="ECO:0000313" key="5">
    <source>
        <dbReference type="WBParaSite" id="SPAL_0000959900.1"/>
    </source>
</evidence>
<keyword evidence="4" id="KW-1185">Reference proteome</keyword>
<organism evidence="4 5">
    <name type="scientific">Strongyloides papillosus</name>
    <name type="common">Intestinal threadworm</name>
    <dbReference type="NCBI Taxonomy" id="174720"/>
    <lineage>
        <taxon>Eukaryota</taxon>
        <taxon>Metazoa</taxon>
        <taxon>Ecdysozoa</taxon>
        <taxon>Nematoda</taxon>
        <taxon>Chromadorea</taxon>
        <taxon>Rhabditida</taxon>
        <taxon>Tylenchina</taxon>
        <taxon>Panagrolaimomorpha</taxon>
        <taxon>Strongyloidoidea</taxon>
        <taxon>Strongyloididae</taxon>
        <taxon>Strongyloides</taxon>
    </lineage>
</organism>
<dbReference type="GO" id="GO:0003676">
    <property type="term" value="F:nucleic acid binding"/>
    <property type="evidence" value="ECO:0007669"/>
    <property type="project" value="InterPro"/>
</dbReference>
<dbReference type="Proteomes" id="UP000046392">
    <property type="component" value="Unplaced"/>
</dbReference>
<evidence type="ECO:0000259" key="3">
    <source>
        <dbReference type="PROSITE" id="PS50158"/>
    </source>
</evidence>
<reference evidence="5" key="1">
    <citation type="submission" date="2017-02" db="UniProtKB">
        <authorList>
            <consortium name="WormBaseParasite"/>
        </authorList>
    </citation>
    <scope>IDENTIFICATION</scope>
</reference>
<feature type="region of interest" description="Disordered" evidence="2">
    <location>
        <begin position="1"/>
        <end position="20"/>
    </location>
</feature>
<sequence>MSDTWRSVAEEPDTDPETVSDNLFTRSINVIRNNLFGHHFEDSGDVSSDDQSLSENDVASSVDSLLISGLLDLSVSVAEGARSSEDTDLNDMVEGKAWVLYPAYEEKNGSMKNYVRKLELIMECDGVKSASTKMNILKSKLSDETLDELDQLVDGEQVSTYDTLKEWLCNRFSDDLSVSNAMIKLRGFHIRVDESHLSKDLTEVAELVMKSSTSKNQSDIVNRTKERFMDKIGDDELFKRLISKDYSSVSEMINDLCTVFMLNNKRRNDNQKKLKDRRITPNDSGNRPVKFNGICHSCGIRGHKAVDCRKKRLDNDKSFDKSQQSKINSNIEIIKHNTLPLIKCHVKSSQA</sequence>
<name>A0A0N5BUT0_STREA</name>
<evidence type="ECO:0000256" key="1">
    <source>
        <dbReference type="PROSITE-ProRule" id="PRU00047"/>
    </source>
</evidence>
<evidence type="ECO:0000256" key="2">
    <source>
        <dbReference type="SAM" id="MobiDB-lite"/>
    </source>
</evidence>
<evidence type="ECO:0000313" key="4">
    <source>
        <dbReference type="Proteomes" id="UP000046392"/>
    </source>
</evidence>
<dbReference type="PROSITE" id="PS50158">
    <property type="entry name" value="ZF_CCHC"/>
    <property type="match status" value="1"/>
</dbReference>
<proteinExistence type="predicted"/>
<accession>A0A0N5BUT0</accession>
<dbReference type="GO" id="GO:0008270">
    <property type="term" value="F:zinc ion binding"/>
    <property type="evidence" value="ECO:0007669"/>
    <property type="project" value="UniProtKB-KW"/>
</dbReference>